<dbReference type="AlphaFoldDB" id="A0A1W0ABD1"/>
<comment type="caution">
    <text evidence="1">The sequence shown here is derived from an EMBL/GenBank/DDBJ whole genome shotgun (WGS) entry which is preliminary data.</text>
</comment>
<gene>
    <name evidence="1" type="ORF">THRCLA_20107</name>
</gene>
<dbReference type="PANTHER" id="PTHR28457">
    <property type="entry name" value="COILED-COIL DOMAIN-CONTAINING PROTEIN 189"/>
    <property type="match status" value="1"/>
</dbReference>
<dbReference type="Proteomes" id="UP000243217">
    <property type="component" value="Unassembled WGS sequence"/>
</dbReference>
<accession>A0A1W0ABD1</accession>
<keyword evidence="2" id="KW-1185">Reference proteome</keyword>
<reference evidence="1 2" key="1">
    <citation type="journal article" date="2014" name="Genome Biol. Evol.">
        <title>The secreted proteins of Achlya hypogyna and Thraustotheca clavata identify the ancestral oomycete secretome and reveal gene acquisitions by horizontal gene transfer.</title>
        <authorList>
            <person name="Misner I."/>
            <person name="Blouin N."/>
            <person name="Leonard G."/>
            <person name="Richards T.A."/>
            <person name="Lane C.E."/>
        </authorList>
    </citation>
    <scope>NUCLEOTIDE SEQUENCE [LARGE SCALE GENOMIC DNA]</scope>
    <source>
        <strain evidence="1 2">ATCC 34112</strain>
    </source>
</reference>
<sequence length="205" mass="23620">MTDSLLWRYVTEEQVLDLGLHHTAELIREYLEQIFSFPPSPLFTRSTPMPKNLLLDMYMHLYAFIKQNEFPSEKASTLLGLLHSLVLRDMLLLGEKDLRSTPTISSSFNRFQALILQHSVERPPMSMGIFTASDVNLIVEYITNSYYRHFHLYQSIFIPHTHLSIIQVSCMEINRIKPLPPLQLAIQHQVSPQQNTPSESSHAAS</sequence>
<dbReference type="EMBL" id="JNBS01000224">
    <property type="protein sequence ID" value="OQS07604.1"/>
    <property type="molecule type" value="Genomic_DNA"/>
</dbReference>
<proteinExistence type="predicted"/>
<organism evidence="1 2">
    <name type="scientific">Thraustotheca clavata</name>
    <dbReference type="NCBI Taxonomy" id="74557"/>
    <lineage>
        <taxon>Eukaryota</taxon>
        <taxon>Sar</taxon>
        <taxon>Stramenopiles</taxon>
        <taxon>Oomycota</taxon>
        <taxon>Saprolegniomycetes</taxon>
        <taxon>Saprolegniales</taxon>
        <taxon>Achlyaceae</taxon>
        <taxon>Thraustotheca</taxon>
    </lineage>
</organism>
<dbReference type="InterPro" id="IPR032727">
    <property type="entry name" value="CLAMP"/>
</dbReference>
<evidence type="ECO:0000313" key="2">
    <source>
        <dbReference type="Proteomes" id="UP000243217"/>
    </source>
</evidence>
<evidence type="ECO:0000313" key="1">
    <source>
        <dbReference type="EMBL" id="OQS07604.1"/>
    </source>
</evidence>
<protein>
    <submittedName>
        <fullName evidence="1">Uncharacterized protein</fullName>
    </submittedName>
</protein>
<dbReference type="Pfam" id="PF14769">
    <property type="entry name" value="CLAMP"/>
    <property type="match status" value="1"/>
</dbReference>
<dbReference type="PANTHER" id="PTHR28457:SF1">
    <property type="entry name" value="CILIA- AND FLAGELLA-ASSOCIATED PROTEIN 119"/>
    <property type="match status" value="1"/>
</dbReference>
<name>A0A1W0ABD1_9STRA</name>
<dbReference type="OrthoDB" id="425082at2759"/>